<dbReference type="EMBL" id="KB870806">
    <property type="protein sequence ID" value="EOA35561.1"/>
    <property type="molecule type" value="Genomic_DNA"/>
</dbReference>
<dbReference type="Pfam" id="PF07797">
    <property type="entry name" value="DUF1639"/>
    <property type="match status" value="1"/>
</dbReference>
<protein>
    <submittedName>
        <fullName evidence="2">Uncharacterized protein</fullName>
    </submittedName>
</protein>
<proteinExistence type="predicted"/>
<evidence type="ECO:0000313" key="3">
    <source>
        <dbReference type="Proteomes" id="UP000029121"/>
    </source>
</evidence>
<dbReference type="eggNOG" id="ENOG502RZ6T">
    <property type="taxonomic scope" value="Eukaryota"/>
</dbReference>
<dbReference type="OrthoDB" id="769821at2759"/>
<sequence>QRRKEKKKKKNLNEEDEDEREGLGLMATTGGHERSKTLSNFSLPNLWGTRRQLRCMKVGDDSDGGGGGGSSSGGDQRLRRRSSNSEFDHRNRRFQVDESSEREGIEEFREKIMLDLRNVADKMTESIFREQVLGEEDEEEKEPEMEREESPAEREVSPPGALGATVEVRPWNLRKRRAACKAPIPRIDSNQSKGLGIEEKKRVKDSVTGDRMRLLYTLSKKEIEEDYIKITGQRPPRRPKKRSRTVQKQIDMLNPACYITEVTEDLYNVPDQAERGKR</sequence>
<name>R0GIM6_9BRAS</name>
<keyword evidence="3" id="KW-1185">Reference proteome</keyword>
<reference evidence="3" key="1">
    <citation type="journal article" date="2013" name="Nat. Genet.">
        <title>The Capsella rubella genome and the genomic consequences of rapid mating system evolution.</title>
        <authorList>
            <person name="Slotte T."/>
            <person name="Hazzouri K.M."/>
            <person name="Agren J.A."/>
            <person name="Koenig D."/>
            <person name="Maumus F."/>
            <person name="Guo Y.L."/>
            <person name="Steige K."/>
            <person name="Platts A.E."/>
            <person name="Escobar J.S."/>
            <person name="Newman L.K."/>
            <person name="Wang W."/>
            <person name="Mandakova T."/>
            <person name="Vello E."/>
            <person name="Smith L.M."/>
            <person name="Henz S.R."/>
            <person name="Steffen J."/>
            <person name="Takuno S."/>
            <person name="Brandvain Y."/>
            <person name="Coop G."/>
            <person name="Andolfatto P."/>
            <person name="Hu T.T."/>
            <person name="Blanchette M."/>
            <person name="Clark R.M."/>
            <person name="Quesneville H."/>
            <person name="Nordborg M."/>
            <person name="Gaut B.S."/>
            <person name="Lysak M.A."/>
            <person name="Jenkins J."/>
            <person name="Grimwood J."/>
            <person name="Chapman J."/>
            <person name="Prochnik S."/>
            <person name="Shu S."/>
            <person name="Rokhsar D."/>
            <person name="Schmutz J."/>
            <person name="Weigel D."/>
            <person name="Wright S.I."/>
        </authorList>
    </citation>
    <scope>NUCLEOTIDE SEQUENCE [LARGE SCALE GENOMIC DNA]</scope>
    <source>
        <strain evidence="3">cv. Monte Gargano</strain>
    </source>
</reference>
<accession>R0GIM6</accession>
<dbReference type="STRING" id="81985.R0GIM6"/>
<evidence type="ECO:0000256" key="1">
    <source>
        <dbReference type="SAM" id="MobiDB-lite"/>
    </source>
</evidence>
<feature type="region of interest" description="Disordered" evidence="1">
    <location>
        <begin position="1"/>
        <end position="105"/>
    </location>
</feature>
<evidence type="ECO:0000313" key="2">
    <source>
        <dbReference type="EMBL" id="EOA35561.1"/>
    </source>
</evidence>
<feature type="non-terminal residue" evidence="2">
    <location>
        <position position="1"/>
    </location>
</feature>
<dbReference type="AlphaFoldDB" id="R0GIM6"/>
<dbReference type="PANTHER" id="PTHR33130:SF31">
    <property type="entry name" value="(RAPE) HYPOTHETICAL PROTEIN"/>
    <property type="match status" value="1"/>
</dbReference>
<dbReference type="KEGG" id="crb:17894819"/>
<dbReference type="InterPro" id="IPR012438">
    <property type="entry name" value="DUF1639"/>
</dbReference>
<organism evidence="2 3">
    <name type="scientific">Capsella rubella</name>
    <dbReference type="NCBI Taxonomy" id="81985"/>
    <lineage>
        <taxon>Eukaryota</taxon>
        <taxon>Viridiplantae</taxon>
        <taxon>Streptophyta</taxon>
        <taxon>Embryophyta</taxon>
        <taxon>Tracheophyta</taxon>
        <taxon>Spermatophyta</taxon>
        <taxon>Magnoliopsida</taxon>
        <taxon>eudicotyledons</taxon>
        <taxon>Gunneridae</taxon>
        <taxon>Pentapetalae</taxon>
        <taxon>rosids</taxon>
        <taxon>malvids</taxon>
        <taxon>Brassicales</taxon>
        <taxon>Brassicaceae</taxon>
        <taxon>Camelineae</taxon>
        <taxon>Capsella</taxon>
    </lineage>
</organism>
<feature type="compositionally biased region" description="Basic and acidic residues" evidence="1">
    <location>
        <begin position="86"/>
        <end position="105"/>
    </location>
</feature>
<feature type="region of interest" description="Disordered" evidence="1">
    <location>
        <begin position="129"/>
        <end position="166"/>
    </location>
</feature>
<feature type="compositionally biased region" description="Basic residues" evidence="1">
    <location>
        <begin position="1"/>
        <end position="10"/>
    </location>
</feature>
<feature type="compositionally biased region" description="Acidic residues" evidence="1">
    <location>
        <begin position="133"/>
        <end position="147"/>
    </location>
</feature>
<dbReference type="Proteomes" id="UP000029121">
    <property type="component" value="Unassembled WGS sequence"/>
</dbReference>
<dbReference type="PANTHER" id="PTHR33130">
    <property type="entry name" value="PUTATIVE (DUF1639)-RELATED"/>
    <property type="match status" value="1"/>
</dbReference>
<gene>
    <name evidence="2" type="ORF">CARUB_v10020767mg</name>
</gene>